<keyword evidence="1" id="KW-0813">Transport</keyword>
<feature type="domain" description="PhoU" evidence="2">
    <location>
        <begin position="16"/>
        <end position="103"/>
    </location>
</feature>
<dbReference type="STRING" id="585529.HMPREF0291_10929"/>
<keyword evidence="1" id="KW-0592">Phosphate transport</keyword>
<dbReference type="GO" id="GO:0045936">
    <property type="term" value="P:negative regulation of phosphate metabolic process"/>
    <property type="evidence" value="ECO:0007669"/>
    <property type="project" value="InterPro"/>
</dbReference>
<reference evidence="3" key="1">
    <citation type="submission" date="2010-06" db="EMBL/GenBank/DDBJ databases">
        <authorList>
            <person name="Muzny D."/>
            <person name="Qin X."/>
            <person name="Buhay C."/>
            <person name="Dugan-Rocha S."/>
            <person name="Ding Y."/>
            <person name="Chen G."/>
            <person name="Hawes A."/>
            <person name="Holder M."/>
            <person name="Jhangiani S."/>
            <person name="Johnson A."/>
            <person name="Khan Z."/>
            <person name="Li Z."/>
            <person name="Liu W."/>
            <person name="Liu X."/>
            <person name="Perez L."/>
            <person name="Shen H."/>
            <person name="Wang Q."/>
            <person name="Watt J."/>
            <person name="Xi L."/>
            <person name="Xin Y."/>
            <person name="Zhou J."/>
            <person name="Deng J."/>
            <person name="Jiang H."/>
            <person name="Liu Y."/>
            <person name="Qu J."/>
            <person name="Song X.-Z."/>
            <person name="Zhang L."/>
            <person name="Villasana D."/>
            <person name="Johnson A."/>
            <person name="Liu J."/>
            <person name="Liyanage D."/>
            <person name="Lorensuhewa L."/>
            <person name="Robinson T."/>
            <person name="Song A."/>
            <person name="Song B.-B."/>
            <person name="Dinh H."/>
            <person name="Thornton R."/>
            <person name="Coyle M."/>
            <person name="Francisco L."/>
            <person name="Jackson L."/>
            <person name="Javaid M."/>
            <person name="Korchina V."/>
            <person name="Kovar C."/>
            <person name="Mata R."/>
            <person name="Mathew T."/>
            <person name="Ngo R."/>
            <person name="Nguyen L."/>
            <person name="Nguyen N."/>
            <person name="Okwuonu G."/>
            <person name="Ongeri F."/>
            <person name="Pham C."/>
            <person name="Simmons D."/>
            <person name="Wilczek-Boney K."/>
            <person name="Hale W."/>
            <person name="Jakkamsetti A."/>
            <person name="Pham P."/>
            <person name="Ruth R."/>
            <person name="San Lucas F."/>
            <person name="Warren J."/>
            <person name="Zhang J."/>
            <person name="Zhao Z."/>
            <person name="Zhou C."/>
            <person name="Zhu D."/>
            <person name="Lee S."/>
            <person name="Bess C."/>
            <person name="Blankenburg K."/>
            <person name="Forbes L."/>
            <person name="Fu Q."/>
            <person name="Gubbala S."/>
            <person name="Hirani K."/>
            <person name="Jayaseelan J.C."/>
            <person name="Lara F."/>
            <person name="Munidasa M."/>
            <person name="Palculict T."/>
            <person name="Patil S."/>
            <person name="Pu L.-L."/>
            <person name="Saada N."/>
            <person name="Tang L."/>
            <person name="Weissenberger G."/>
            <person name="Zhu Y."/>
            <person name="Hemphill L."/>
            <person name="Shang Y."/>
            <person name="Youmans B."/>
            <person name="Ayvaz T."/>
            <person name="Ross M."/>
            <person name="Santibanez J."/>
            <person name="Aqrawi P."/>
            <person name="Gross S."/>
            <person name="Joshi V."/>
            <person name="Fowler G."/>
            <person name="Nazareth L."/>
            <person name="Reid J."/>
            <person name="Worley K."/>
            <person name="Petrosino J."/>
            <person name="Highlander S."/>
            <person name="Gibbs R."/>
        </authorList>
    </citation>
    <scope>NUCLEOTIDE SEQUENCE [LARGE SCALE GENOMIC DNA]</scope>
    <source>
        <strain evidence="3">ATCC 33030</strain>
    </source>
</reference>
<dbReference type="PANTHER" id="PTHR42930:SF3">
    <property type="entry name" value="PHOSPHATE-SPECIFIC TRANSPORT SYSTEM ACCESSORY PROTEIN PHOU"/>
    <property type="match status" value="1"/>
</dbReference>
<gene>
    <name evidence="3" type="ORF">HMPREF0291_10929</name>
</gene>
<dbReference type="EMBL" id="ACLJ02000001">
    <property type="protein sequence ID" value="EFK55671.1"/>
    <property type="molecule type" value="Genomic_DNA"/>
</dbReference>
<evidence type="ECO:0000259" key="2">
    <source>
        <dbReference type="Pfam" id="PF01895"/>
    </source>
</evidence>
<dbReference type="Gene3D" id="1.20.58.220">
    <property type="entry name" value="Phosphate transport system protein phou homolog 2, domain 2"/>
    <property type="match status" value="1"/>
</dbReference>
<evidence type="ECO:0000313" key="3">
    <source>
        <dbReference type="EMBL" id="EFK55671.1"/>
    </source>
</evidence>
<dbReference type="InterPro" id="IPR026022">
    <property type="entry name" value="PhoU_dom"/>
</dbReference>
<feature type="domain" description="PhoU" evidence="2">
    <location>
        <begin position="128"/>
        <end position="208"/>
    </location>
</feature>
<sequence>MRTAYRDHLDAFSRDLQRMSDTVRAIMKHASTAVLEASLDDAEAALTAADSLKEIRDRCERRSMQLLALENPVASELRQIFTSIYIVEDFNRMGALAKHIANTARLRHPDPVVPLDGPGASLRESIVEFAGRTGTMGELIHDQLISPDADLALEMNELDDAVDDTHKQLLTTLTSREWEGPNRLAVDLALIARFYERYADHCVNVAARIVFLVTGLTPENYIESKDSDGQDVEMDERFQELERYFAED</sequence>
<dbReference type="InterPro" id="IPR038078">
    <property type="entry name" value="PhoU-like_sf"/>
</dbReference>
<dbReference type="OrthoDB" id="9814256at2"/>
<dbReference type="SUPFAM" id="SSF109755">
    <property type="entry name" value="PhoU-like"/>
    <property type="match status" value="1"/>
</dbReference>
<dbReference type="AlphaFoldDB" id="D7WA73"/>
<evidence type="ECO:0000313" key="4">
    <source>
        <dbReference type="Proteomes" id="UP000004208"/>
    </source>
</evidence>
<dbReference type="GO" id="GO:0030643">
    <property type="term" value="P:intracellular phosphate ion homeostasis"/>
    <property type="evidence" value="ECO:0007669"/>
    <property type="project" value="InterPro"/>
</dbReference>
<dbReference type="GO" id="GO:0006817">
    <property type="term" value="P:phosphate ion transport"/>
    <property type="evidence" value="ECO:0007669"/>
    <property type="project" value="UniProtKB-KW"/>
</dbReference>
<dbReference type="RefSeq" id="WP_005288706.1">
    <property type="nucleotide sequence ID" value="NZ_CM000961.1"/>
</dbReference>
<keyword evidence="4" id="KW-1185">Reference proteome</keyword>
<name>D7WA73_9CORY</name>
<dbReference type="eggNOG" id="COG0704">
    <property type="taxonomic scope" value="Bacteria"/>
</dbReference>
<dbReference type="PANTHER" id="PTHR42930">
    <property type="entry name" value="PHOSPHATE-SPECIFIC TRANSPORT SYSTEM ACCESSORY PROTEIN PHOU"/>
    <property type="match status" value="1"/>
</dbReference>
<dbReference type="HOGENOM" id="CLU_078518_1_0_11"/>
<organism evidence="3 4">
    <name type="scientific">Corynebacterium genitalium ATCC 33030</name>
    <dbReference type="NCBI Taxonomy" id="585529"/>
    <lineage>
        <taxon>Bacteria</taxon>
        <taxon>Bacillati</taxon>
        <taxon>Actinomycetota</taxon>
        <taxon>Actinomycetes</taxon>
        <taxon>Mycobacteriales</taxon>
        <taxon>Corynebacteriaceae</taxon>
        <taxon>Corynebacterium</taxon>
    </lineage>
</organism>
<dbReference type="Proteomes" id="UP000004208">
    <property type="component" value="Unassembled WGS sequence"/>
</dbReference>
<protein>
    <submittedName>
        <fullName evidence="3">Phosphate transport system regulatory protein PhoU</fullName>
    </submittedName>
</protein>
<dbReference type="Pfam" id="PF01895">
    <property type="entry name" value="PhoU"/>
    <property type="match status" value="2"/>
</dbReference>
<evidence type="ECO:0000256" key="1">
    <source>
        <dbReference type="ARBA" id="ARBA00022592"/>
    </source>
</evidence>
<dbReference type="InterPro" id="IPR028366">
    <property type="entry name" value="PhoU"/>
</dbReference>
<accession>D7WA73</accession>
<proteinExistence type="predicted"/>
<comment type="caution">
    <text evidence="3">The sequence shown here is derived from an EMBL/GenBank/DDBJ whole genome shotgun (WGS) entry which is preliminary data.</text>
</comment>